<sequence>MRVAATLVASLTLSTTVLVGQAAAAPADTTPAACPVVAPMLTAANTWLANGTDLASASWQNAVFHVGNLAMVLTSGQSNHKTLPWAQALNY</sequence>
<organism evidence="2 3">
    <name type="scientific">Kutzneria buriramensis</name>
    <dbReference type="NCBI Taxonomy" id="1045776"/>
    <lineage>
        <taxon>Bacteria</taxon>
        <taxon>Bacillati</taxon>
        <taxon>Actinomycetota</taxon>
        <taxon>Actinomycetes</taxon>
        <taxon>Pseudonocardiales</taxon>
        <taxon>Pseudonocardiaceae</taxon>
        <taxon>Kutzneria</taxon>
    </lineage>
</organism>
<comment type="caution">
    <text evidence="2">The sequence shown here is derived from an EMBL/GenBank/DDBJ whole genome shotgun (WGS) entry which is preliminary data.</text>
</comment>
<dbReference type="AlphaFoldDB" id="A0A3E0I750"/>
<proteinExistence type="predicted"/>
<keyword evidence="1" id="KW-0732">Signal</keyword>
<feature type="chain" id="PRO_5017770368" description="Endoglucanase" evidence="1">
    <location>
        <begin position="25"/>
        <end position="91"/>
    </location>
</feature>
<evidence type="ECO:0000313" key="2">
    <source>
        <dbReference type="EMBL" id="REH54460.1"/>
    </source>
</evidence>
<evidence type="ECO:0000313" key="3">
    <source>
        <dbReference type="Proteomes" id="UP000256269"/>
    </source>
</evidence>
<gene>
    <name evidence="2" type="ORF">BCF44_102692</name>
</gene>
<name>A0A3E0I750_9PSEU</name>
<feature type="signal peptide" evidence="1">
    <location>
        <begin position="1"/>
        <end position="24"/>
    </location>
</feature>
<dbReference type="EMBL" id="QUNO01000002">
    <property type="protein sequence ID" value="REH54460.1"/>
    <property type="molecule type" value="Genomic_DNA"/>
</dbReference>
<evidence type="ECO:0008006" key="4">
    <source>
        <dbReference type="Google" id="ProtNLM"/>
    </source>
</evidence>
<accession>A0A3E0I750</accession>
<protein>
    <recommendedName>
        <fullName evidence="4">Endoglucanase</fullName>
    </recommendedName>
</protein>
<keyword evidence="3" id="KW-1185">Reference proteome</keyword>
<dbReference type="Proteomes" id="UP000256269">
    <property type="component" value="Unassembled WGS sequence"/>
</dbReference>
<reference evidence="2 3" key="1">
    <citation type="submission" date="2018-08" db="EMBL/GenBank/DDBJ databases">
        <title>Genomic Encyclopedia of Archaeal and Bacterial Type Strains, Phase II (KMG-II): from individual species to whole genera.</title>
        <authorList>
            <person name="Goeker M."/>
        </authorList>
    </citation>
    <scope>NUCLEOTIDE SEQUENCE [LARGE SCALE GENOMIC DNA]</scope>
    <source>
        <strain evidence="2 3">DSM 45791</strain>
    </source>
</reference>
<evidence type="ECO:0000256" key="1">
    <source>
        <dbReference type="SAM" id="SignalP"/>
    </source>
</evidence>
<dbReference type="RefSeq" id="WP_246014885.1">
    <property type="nucleotide sequence ID" value="NZ_CP144375.1"/>
</dbReference>